<dbReference type="Gene3D" id="2.60.40.790">
    <property type="match status" value="1"/>
</dbReference>
<feature type="domain" description="CS" evidence="3">
    <location>
        <begin position="6"/>
        <end position="105"/>
    </location>
</feature>
<feature type="compositionally biased region" description="Acidic residues" evidence="2">
    <location>
        <begin position="125"/>
        <end position="137"/>
    </location>
</feature>
<proteinExistence type="inferred from homology"/>
<feature type="region of interest" description="Disordered" evidence="2">
    <location>
        <begin position="121"/>
        <end position="204"/>
    </location>
</feature>
<sequence length="204" mass="22005">MAGDGVLLPPIAWAQRPELLLLTIPLQDTTDVALEIAEEGRELRFSCSAAGGQRYAVVLPFYGVIASEESQHVVRPRQIELKLRKRFRGSLEDAEEDEVEWPRLTKTKAKHPNITVDWSRWRDEGDADDDAPADDLGDFGLGGGRGDALDEQHSAFLRQLAESTRTSTDGSAGGSAGGLPGAHGTAAAQAEDDDDMPPLEEDDG</sequence>
<dbReference type="GO" id="GO:0051879">
    <property type="term" value="F:Hsp90 protein binding"/>
    <property type="evidence" value="ECO:0007669"/>
    <property type="project" value="InterPro"/>
</dbReference>
<evidence type="ECO:0000313" key="5">
    <source>
        <dbReference type="Proteomes" id="UP001430356"/>
    </source>
</evidence>
<protein>
    <submittedName>
        <fullName evidence="4">CS domain containing protein</fullName>
    </submittedName>
</protein>
<gene>
    <name evidence="4" type="ORF">NESM_000603200</name>
</gene>
<evidence type="ECO:0000259" key="3">
    <source>
        <dbReference type="PROSITE" id="PS51203"/>
    </source>
</evidence>
<accession>A0AAW0ERK4</accession>
<dbReference type="GO" id="GO:0005829">
    <property type="term" value="C:cytosol"/>
    <property type="evidence" value="ECO:0007669"/>
    <property type="project" value="TreeGrafter"/>
</dbReference>
<evidence type="ECO:0000256" key="2">
    <source>
        <dbReference type="SAM" id="MobiDB-lite"/>
    </source>
</evidence>
<dbReference type="GO" id="GO:0051131">
    <property type="term" value="P:chaperone-mediated protein complex assembly"/>
    <property type="evidence" value="ECO:0007669"/>
    <property type="project" value="TreeGrafter"/>
</dbReference>
<evidence type="ECO:0000313" key="4">
    <source>
        <dbReference type="EMBL" id="KAK7196643.1"/>
    </source>
</evidence>
<dbReference type="InterPro" id="IPR045250">
    <property type="entry name" value="p23-like"/>
</dbReference>
<comment type="caution">
    <text evidence="4">The sequence shown here is derived from an EMBL/GenBank/DDBJ whole genome shotgun (WGS) entry which is preliminary data.</text>
</comment>
<dbReference type="GO" id="GO:0005634">
    <property type="term" value="C:nucleus"/>
    <property type="evidence" value="ECO:0007669"/>
    <property type="project" value="TreeGrafter"/>
</dbReference>
<dbReference type="GO" id="GO:0006457">
    <property type="term" value="P:protein folding"/>
    <property type="evidence" value="ECO:0007669"/>
    <property type="project" value="TreeGrafter"/>
</dbReference>
<dbReference type="InterPro" id="IPR008978">
    <property type="entry name" value="HSP20-like_chaperone"/>
</dbReference>
<dbReference type="SUPFAM" id="SSF49764">
    <property type="entry name" value="HSP20-like chaperones"/>
    <property type="match status" value="1"/>
</dbReference>
<evidence type="ECO:0000256" key="1">
    <source>
        <dbReference type="ARBA" id="ARBA00025733"/>
    </source>
</evidence>
<dbReference type="PROSITE" id="PS51203">
    <property type="entry name" value="CS"/>
    <property type="match status" value="1"/>
</dbReference>
<comment type="similarity">
    <text evidence="1">Belongs to the p23/wos2 family.</text>
</comment>
<reference evidence="4 5" key="1">
    <citation type="journal article" date="2021" name="MBio">
        <title>A New Model Trypanosomatid, Novymonas esmeraldas: Genomic Perception of Its 'Candidatus Pandoraea novymonadis' Endosymbiont.</title>
        <authorList>
            <person name="Zakharova A."/>
            <person name="Saura A."/>
            <person name="Butenko A."/>
            <person name="Podesvova L."/>
            <person name="Warmusova S."/>
            <person name="Kostygov A.Y."/>
            <person name="Nenarokova A."/>
            <person name="Lukes J."/>
            <person name="Opperdoes F.R."/>
            <person name="Yurchenko V."/>
        </authorList>
    </citation>
    <scope>NUCLEOTIDE SEQUENCE [LARGE SCALE GENOMIC DNA]</scope>
    <source>
        <strain evidence="4 5">E262AT.01</strain>
    </source>
</reference>
<feature type="compositionally biased region" description="Gly residues" evidence="2">
    <location>
        <begin position="171"/>
        <end position="181"/>
    </location>
</feature>
<dbReference type="CDD" id="cd06465">
    <property type="entry name" value="p23_hB-ind1_like"/>
    <property type="match status" value="1"/>
</dbReference>
<dbReference type="PANTHER" id="PTHR22932:SF1">
    <property type="entry name" value="CO-CHAPERONE PROTEIN DAF-41"/>
    <property type="match status" value="1"/>
</dbReference>
<dbReference type="EMBL" id="JAECZO010000081">
    <property type="protein sequence ID" value="KAK7196643.1"/>
    <property type="molecule type" value="Genomic_DNA"/>
</dbReference>
<dbReference type="FunFam" id="2.60.40.790:FF:000039">
    <property type="entry name" value="CS domain containing protein"/>
    <property type="match status" value="1"/>
</dbReference>
<feature type="compositionally biased region" description="Acidic residues" evidence="2">
    <location>
        <begin position="190"/>
        <end position="204"/>
    </location>
</feature>
<organism evidence="4 5">
    <name type="scientific">Novymonas esmeraldas</name>
    <dbReference type="NCBI Taxonomy" id="1808958"/>
    <lineage>
        <taxon>Eukaryota</taxon>
        <taxon>Discoba</taxon>
        <taxon>Euglenozoa</taxon>
        <taxon>Kinetoplastea</taxon>
        <taxon>Metakinetoplastina</taxon>
        <taxon>Trypanosomatida</taxon>
        <taxon>Trypanosomatidae</taxon>
        <taxon>Novymonas</taxon>
    </lineage>
</organism>
<dbReference type="PANTHER" id="PTHR22932">
    <property type="entry name" value="TELOMERASE-BINDING PROTEIN P23 HSP90 CO-CHAPERONE"/>
    <property type="match status" value="1"/>
</dbReference>
<keyword evidence="5" id="KW-1185">Reference proteome</keyword>
<dbReference type="GO" id="GO:0051087">
    <property type="term" value="F:protein-folding chaperone binding"/>
    <property type="evidence" value="ECO:0007669"/>
    <property type="project" value="TreeGrafter"/>
</dbReference>
<dbReference type="AlphaFoldDB" id="A0AAW0ERK4"/>
<dbReference type="InterPro" id="IPR007052">
    <property type="entry name" value="CS_dom"/>
</dbReference>
<name>A0AAW0ERK4_9TRYP</name>
<dbReference type="Proteomes" id="UP001430356">
    <property type="component" value="Unassembled WGS sequence"/>
</dbReference>
<dbReference type="Pfam" id="PF04969">
    <property type="entry name" value="CS"/>
    <property type="match status" value="1"/>
</dbReference>